<organism evidence="2 3">
    <name type="scientific">Cylindrotheca closterium</name>
    <dbReference type="NCBI Taxonomy" id="2856"/>
    <lineage>
        <taxon>Eukaryota</taxon>
        <taxon>Sar</taxon>
        <taxon>Stramenopiles</taxon>
        <taxon>Ochrophyta</taxon>
        <taxon>Bacillariophyta</taxon>
        <taxon>Bacillariophyceae</taxon>
        <taxon>Bacillariophycidae</taxon>
        <taxon>Bacillariales</taxon>
        <taxon>Bacillariaceae</taxon>
        <taxon>Cylindrotheca</taxon>
    </lineage>
</organism>
<dbReference type="InterPro" id="IPR013103">
    <property type="entry name" value="RVT_2"/>
</dbReference>
<dbReference type="PANTHER" id="PTHR11439:SF440">
    <property type="entry name" value="INTEGRASE CATALYTIC DOMAIN-CONTAINING PROTEIN"/>
    <property type="match status" value="1"/>
</dbReference>
<evidence type="ECO:0000259" key="1">
    <source>
        <dbReference type="Pfam" id="PF07727"/>
    </source>
</evidence>
<feature type="domain" description="Reverse transcriptase Ty1/copia-type" evidence="1">
    <location>
        <begin position="21"/>
        <end position="201"/>
    </location>
</feature>
<evidence type="ECO:0000313" key="3">
    <source>
        <dbReference type="Proteomes" id="UP001295423"/>
    </source>
</evidence>
<comment type="caution">
    <text evidence="2">The sequence shown here is derived from an EMBL/GenBank/DDBJ whole genome shotgun (WGS) entry which is preliminary data.</text>
</comment>
<gene>
    <name evidence="2" type="ORF">CYCCA115_LOCUS16524</name>
</gene>
<name>A0AAD2FY81_9STRA</name>
<protein>
    <recommendedName>
        <fullName evidence="1">Reverse transcriptase Ty1/copia-type domain-containing protein</fullName>
    </recommendedName>
</protein>
<dbReference type="CDD" id="cd09272">
    <property type="entry name" value="RNase_HI_RT_Ty1"/>
    <property type="match status" value="1"/>
</dbReference>
<dbReference type="Pfam" id="PF07727">
    <property type="entry name" value="RVT_2"/>
    <property type="match status" value="1"/>
</dbReference>
<dbReference type="EMBL" id="CAKOGP040001935">
    <property type="protein sequence ID" value="CAJ1957051.1"/>
    <property type="molecule type" value="Genomic_DNA"/>
</dbReference>
<accession>A0AAD2FY81</accession>
<proteinExistence type="predicted"/>
<dbReference type="PANTHER" id="PTHR11439">
    <property type="entry name" value="GAG-POL-RELATED RETROTRANSPOSON"/>
    <property type="match status" value="1"/>
</dbReference>
<dbReference type="Proteomes" id="UP001295423">
    <property type="component" value="Unassembled WGS sequence"/>
</dbReference>
<dbReference type="AlphaFoldDB" id="A0AAD2FY81"/>
<sequence>MNCFTFHPSDYKPGPNSQFAPLRMIFEAKQDGRRKERSVCGGHLVDPRGILTKSTVLKGVSVRLLDMVAHRDDLTILHGDVGNAFITAKCLEEIHSTAGPEFGEREGAVVTINKALYGLRSSSRAYRENFAAFMRTIGFEPTRYDRDVWMRLREDESGYDYLCTHIDDFKVVAKDPQRWVNAIAGAFQLKCSGAPDYYLGPASHPETDTSDFLDDAGKHQYQMLVGMAQWAVTIGRMDIAYAVASLSRFSAAPRQGHLELAFYLFGYLKRFPSKQLPVCSDPLEIHPTLLDKKGDFIPDFLKEYPDAKEDCDPKEAKAYRKPVQTSVFFDANLAHDLQTRRSITGLLVYVGSTLVSWTSKRQGCIASSTYCSEFIAMRAAVEEAMSLRYMLRSLGVPVEEPTNLIGYNLGVIQTASIPEADLKKKHVVISYHCVREVVAAQIVKPIWCDTSENWADICTKALGGVKLNAILSRTML</sequence>
<evidence type="ECO:0000313" key="2">
    <source>
        <dbReference type="EMBL" id="CAJ1957051.1"/>
    </source>
</evidence>
<keyword evidence="3" id="KW-1185">Reference proteome</keyword>
<reference evidence="2" key="1">
    <citation type="submission" date="2023-08" db="EMBL/GenBank/DDBJ databases">
        <authorList>
            <person name="Audoor S."/>
            <person name="Bilcke G."/>
        </authorList>
    </citation>
    <scope>NUCLEOTIDE SEQUENCE</scope>
</reference>